<evidence type="ECO:0000259" key="1">
    <source>
        <dbReference type="Pfam" id="PF02470"/>
    </source>
</evidence>
<dbReference type="InterPro" id="IPR003399">
    <property type="entry name" value="Mce/MlaD"/>
</dbReference>
<dbReference type="InterPro" id="IPR052336">
    <property type="entry name" value="MlaD_Phospholipid_Transporter"/>
</dbReference>
<dbReference type="PANTHER" id="PTHR33371:SF16">
    <property type="entry name" value="MCE-FAMILY PROTEIN MCE3F"/>
    <property type="match status" value="1"/>
</dbReference>
<evidence type="ECO:0000313" key="3">
    <source>
        <dbReference type="Proteomes" id="UP001611263"/>
    </source>
</evidence>
<dbReference type="Proteomes" id="UP001611263">
    <property type="component" value="Unassembled WGS sequence"/>
</dbReference>
<name>A0ABW7TXI9_9NOCA</name>
<dbReference type="PANTHER" id="PTHR33371">
    <property type="entry name" value="INTERMEMBRANE PHOSPHOLIPID TRANSPORT SYSTEM BINDING PROTEIN MLAD-RELATED"/>
    <property type="match status" value="1"/>
</dbReference>
<evidence type="ECO:0000313" key="2">
    <source>
        <dbReference type="EMBL" id="MFI1465550.1"/>
    </source>
</evidence>
<dbReference type="Pfam" id="PF02470">
    <property type="entry name" value="MlaD"/>
    <property type="match status" value="1"/>
</dbReference>
<dbReference type="EMBL" id="JBIRUQ010000021">
    <property type="protein sequence ID" value="MFI1465550.1"/>
    <property type="molecule type" value="Genomic_DNA"/>
</dbReference>
<keyword evidence="3" id="KW-1185">Reference proteome</keyword>
<sequence length="322" mass="33863">MLTRTRVSVVAMSALTALSLLYIQRVGLDVDQLRDTRSAELTVPDTNGILVGSRVLLRGVPIGKVTEIEPAAGSVRLGLSYRESDPIPVDSWFRVDNLSALGESYISVLPHTGEGPYLTDGAEIDPARVAVPTTFKELSARLAHLLQQVDPDQVQQIFDTLDVGLPDGVQVIGDLNRAGALLAAEFTQQTDNLVTLLSTLQPLLMKTAGVPGSLAATSPQLNGFGTGFQDMLNSVRDAMRRGPLLEGIRDGASPLFGELQKFLDLTAADLNVVGVNLLPAAQAGGAALRTVDLGSLLGRMLAATDPPGAVTVHVPGAPIPPK</sequence>
<protein>
    <submittedName>
        <fullName evidence="2">MlaD family protein</fullName>
    </submittedName>
</protein>
<reference evidence="2 3" key="1">
    <citation type="submission" date="2024-10" db="EMBL/GenBank/DDBJ databases">
        <title>The Natural Products Discovery Center: Release of the First 8490 Sequenced Strains for Exploring Actinobacteria Biosynthetic Diversity.</title>
        <authorList>
            <person name="Kalkreuter E."/>
            <person name="Kautsar S.A."/>
            <person name="Yang D."/>
            <person name="Bader C.D."/>
            <person name="Teijaro C.N."/>
            <person name="Fluegel L."/>
            <person name="Davis C.M."/>
            <person name="Simpson J.R."/>
            <person name="Lauterbach L."/>
            <person name="Steele A.D."/>
            <person name="Gui C."/>
            <person name="Meng S."/>
            <person name="Li G."/>
            <person name="Viehrig K."/>
            <person name="Ye F."/>
            <person name="Su P."/>
            <person name="Kiefer A.F."/>
            <person name="Nichols A."/>
            <person name="Cepeda A.J."/>
            <person name="Yan W."/>
            <person name="Fan B."/>
            <person name="Jiang Y."/>
            <person name="Adhikari A."/>
            <person name="Zheng C.-J."/>
            <person name="Schuster L."/>
            <person name="Cowan T.M."/>
            <person name="Smanski M.J."/>
            <person name="Chevrette M.G."/>
            <person name="De Carvalho L.P.S."/>
            <person name="Shen B."/>
        </authorList>
    </citation>
    <scope>NUCLEOTIDE SEQUENCE [LARGE SCALE GENOMIC DNA]</scope>
    <source>
        <strain evidence="2 3">NPDC020568</strain>
    </source>
</reference>
<proteinExistence type="predicted"/>
<organism evidence="2 3">
    <name type="scientific">Nocardia carnea</name>
    <dbReference type="NCBI Taxonomy" id="37328"/>
    <lineage>
        <taxon>Bacteria</taxon>
        <taxon>Bacillati</taxon>
        <taxon>Actinomycetota</taxon>
        <taxon>Actinomycetes</taxon>
        <taxon>Mycobacteriales</taxon>
        <taxon>Nocardiaceae</taxon>
        <taxon>Nocardia</taxon>
    </lineage>
</organism>
<accession>A0ABW7TXI9</accession>
<dbReference type="GeneID" id="93508076"/>
<dbReference type="RefSeq" id="WP_033247649.1">
    <property type="nucleotide sequence ID" value="NZ_JBIRUQ010000021.1"/>
</dbReference>
<feature type="domain" description="Mce/MlaD" evidence="1">
    <location>
        <begin position="39"/>
        <end position="110"/>
    </location>
</feature>
<gene>
    <name evidence="2" type="ORF">ACH4WX_33000</name>
</gene>
<comment type="caution">
    <text evidence="2">The sequence shown here is derived from an EMBL/GenBank/DDBJ whole genome shotgun (WGS) entry which is preliminary data.</text>
</comment>